<dbReference type="Gene3D" id="1.20.1250.20">
    <property type="entry name" value="MFS general substrate transporter like domains"/>
    <property type="match status" value="1"/>
</dbReference>
<accession>A0A0J5FUF4</accession>
<dbReference type="InterPro" id="IPR020846">
    <property type="entry name" value="MFS_dom"/>
</dbReference>
<reference evidence="9 10" key="1">
    <citation type="submission" date="2015-06" db="EMBL/GenBank/DDBJ databases">
        <title>Draft Whole-Genome Sequence of the Entomopathogenic Bacterium Xenorhabdus khoisanae.</title>
        <authorList>
            <person name="Naidoo S."/>
            <person name="Featherston J."/>
            <person name="Gray V.M."/>
        </authorList>
    </citation>
    <scope>NUCLEOTIDE SEQUENCE [LARGE SCALE GENOMIC DNA]</scope>
    <source>
        <strain evidence="9 10">MCB</strain>
    </source>
</reference>
<feature type="transmembrane region" description="Helical" evidence="7">
    <location>
        <begin position="336"/>
        <end position="358"/>
    </location>
</feature>
<dbReference type="EMBL" id="LFCV01000039">
    <property type="protein sequence ID" value="KMJ45794.1"/>
    <property type="molecule type" value="Genomic_DNA"/>
</dbReference>
<dbReference type="GO" id="GO:0071916">
    <property type="term" value="F:dipeptide transmembrane transporter activity"/>
    <property type="evidence" value="ECO:0007669"/>
    <property type="project" value="TreeGrafter"/>
</dbReference>
<evidence type="ECO:0000256" key="2">
    <source>
        <dbReference type="ARBA" id="ARBA00022448"/>
    </source>
</evidence>
<dbReference type="SUPFAM" id="SSF103473">
    <property type="entry name" value="MFS general substrate transporter"/>
    <property type="match status" value="1"/>
</dbReference>
<evidence type="ECO:0000313" key="10">
    <source>
        <dbReference type="Proteomes" id="UP000036277"/>
    </source>
</evidence>
<feature type="transmembrane region" description="Helical" evidence="7">
    <location>
        <begin position="40"/>
        <end position="63"/>
    </location>
</feature>
<feature type="domain" description="Major facilitator superfamily (MFS) profile" evidence="8">
    <location>
        <begin position="8"/>
        <end position="389"/>
    </location>
</feature>
<feature type="transmembrane region" description="Helical" evidence="7">
    <location>
        <begin position="364"/>
        <end position="382"/>
    </location>
</feature>
<evidence type="ECO:0000313" key="9">
    <source>
        <dbReference type="EMBL" id="KMJ45794.1"/>
    </source>
</evidence>
<evidence type="ECO:0000256" key="3">
    <source>
        <dbReference type="ARBA" id="ARBA00022475"/>
    </source>
</evidence>
<keyword evidence="3" id="KW-1003">Cell membrane</keyword>
<dbReference type="PANTHER" id="PTHR23535">
    <property type="entry name" value="SUGAR EFFLUX TRANSPORTER A-RELATED"/>
    <property type="match status" value="1"/>
</dbReference>
<feature type="transmembrane region" description="Helical" evidence="7">
    <location>
        <begin position="208"/>
        <end position="230"/>
    </location>
</feature>
<dbReference type="Pfam" id="PF07690">
    <property type="entry name" value="MFS_1"/>
    <property type="match status" value="1"/>
</dbReference>
<feature type="transmembrane region" description="Helical" evidence="7">
    <location>
        <begin position="242"/>
        <end position="265"/>
    </location>
</feature>
<dbReference type="OrthoDB" id="3237211at2"/>
<keyword evidence="2" id="KW-0813">Transport</keyword>
<keyword evidence="4 7" id="KW-0812">Transmembrane</keyword>
<keyword evidence="6 7" id="KW-0472">Membrane</keyword>
<feature type="transmembrane region" description="Helical" evidence="7">
    <location>
        <begin position="99"/>
        <end position="121"/>
    </location>
</feature>
<dbReference type="InterPro" id="IPR011701">
    <property type="entry name" value="MFS"/>
</dbReference>
<dbReference type="RefSeq" id="WP_047962704.1">
    <property type="nucleotide sequence ID" value="NZ_CAWMBG010000039.1"/>
</dbReference>
<evidence type="ECO:0000256" key="6">
    <source>
        <dbReference type="ARBA" id="ARBA00023136"/>
    </source>
</evidence>
<comment type="caution">
    <text evidence="9">The sequence shown here is derived from an EMBL/GenBank/DDBJ whole genome shotgun (WGS) entry which is preliminary data.</text>
</comment>
<evidence type="ECO:0000256" key="4">
    <source>
        <dbReference type="ARBA" id="ARBA00022692"/>
    </source>
</evidence>
<organism evidence="9 10">
    <name type="scientific">Xenorhabdus khoisanae</name>
    <dbReference type="NCBI Taxonomy" id="880157"/>
    <lineage>
        <taxon>Bacteria</taxon>
        <taxon>Pseudomonadati</taxon>
        <taxon>Pseudomonadota</taxon>
        <taxon>Gammaproteobacteria</taxon>
        <taxon>Enterobacterales</taxon>
        <taxon>Morganellaceae</taxon>
        <taxon>Xenorhabdus</taxon>
    </lineage>
</organism>
<protein>
    <submittedName>
        <fullName evidence="9">Transporter</fullName>
    </submittedName>
</protein>
<evidence type="ECO:0000259" key="8">
    <source>
        <dbReference type="PROSITE" id="PS50850"/>
    </source>
</evidence>
<dbReference type="PANTHER" id="PTHR23535:SF1">
    <property type="entry name" value="MFS FAMILY TRANSPORT PROTEIN"/>
    <property type="match status" value="1"/>
</dbReference>
<feature type="transmembrane region" description="Helical" evidence="7">
    <location>
        <begin position="301"/>
        <end position="324"/>
    </location>
</feature>
<feature type="transmembrane region" description="Helical" evidence="7">
    <location>
        <begin position="75"/>
        <end position="93"/>
    </location>
</feature>
<dbReference type="PATRIC" id="fig|880157.4.peg.1526"/>
<comment type="subcellular location">
    <subcellularLocation>
        <location evidence="1">Cell membrane</location>
        <topology evidence="1">Multi-pass membrane protein</topology>
    </subcellularLocation>
</comment>
<proteinExistence type="predicted"/>
<dbReference type="STRING" id="880157.AB204_07250"/>
<evidence type="ECO:0000256" key="5">
    <source>
        <dbReference type="ARBA" id="ARBA00022989"/>
    </source>
</evidence>
<dbReference type="AlphaFoldDB" id="A0A0J5FUF4"/>
<dbReference type="InterPro" id="IPR036259">
    <property type="entry name" value="MFS_trans_sf"/>
</dbReference>
<dbReference type="CDD" id="cd17329">
    <property type="entry name" value="MFS_MdtH_MDR_like"/>
    <property type="match status" value="1"/>
</dbReference>
<feature type="transmembrane region" description="Helical" evidence="7">
    <location>
        <begin position="133"/>
        <end position="156"/>
    </location>
</feature>
<dbReference type="Proteomes" id="UP000036277">
    <property type="component" value="Unassembled WGS sequence"/>
</dbReference>
<feature type="transmembrane region" description="Helical" evidence="7">
    <location>
        <begin position="277"/>
        <end position="295"/>
    </location>
</feature>
<evidence type="ECO:0000256" key="7">
    <source>
        <dbReference type="SAM" id="Phobius"/>
    </source>
</evidence>
<gene>
    <name evidence="9" type="ORF">AB204_07250</name>
</gene>
<sequence>MFSKSNISTRALLVSSLLLTIGRGATLPFMAIYLTRQYQMPVDIIGLAISVALTIGVLFSMGFGILADKFDKKRYMLLAIIALVCGFIAIPMVNHASLVVVFISLINCAYSVFSTVLKGYFADTLPTATKAKVFSLNYTFINIGWTIGPPIGTWLLMYSMNLPFWLAAVSASVPIVFIQRYVQSIRVAADSDRSTTVWNPAAMLRDRALAWFTLSTFLGSLVFGSFTIWISQYVLTVANSTLAEAVIGVVLPVNAAVVVTLQYAVGRRIRPENLKRLMTLGSFFFLMGLAVFMIADKNLYLWGLAAVIFTLGELIYAPGEYMLIDNIAPEGMKSSYFSAQALGFLGGAFNPMISGVVLTKLPPQSLFIILMGITFLAWLSMLKGMSIKPLTAVESRYDQ</sequence>
<dbReference type="GO" id="GO:0005886">
    <property type="term" value="C:plasma membrane"/>
    <property type="evidence" value="ECO:0007669"/>
    <property type="project" value="UniProtKB-SubCell"/>
</dbReference>
<evidence type="ECO:0000256" key="1">
    <source>
        <dbReference type="ARBA" id="ARBA00004651"/>
    </source>
</evidence>
<dbReference type="NCBIfam" id="NF007472">
    <property type="entry name" value="PRK10054.1"/>
    <property type="match status" value="1"/>
</dbReference>
<name>A0A0J5FUF4_9GAMM</name>
<keyword evidence="10" id="KW-1185">Reference proteome</keyword>
<dbReference type="PROSITE" id="PS50850">
    <property type="entry name" value="MFS"/>
    <property type="match status" value="1"/>
</dbReference>
<keyword evidence="5 7" id="KW-1133">Transmembrane helix</keyword>